<evidence type="ECO:0000313" key="1">
    <source>
        <dbReference type="WBParaSite" id="GPUH_0002190601-mRNA-1"/>
    </source>
</evidence>
<accession>A0A183ELN8</accession>
<organism evidence="1">
    <name type="scientific">Gongylonema pulchrum</name>
    <dbReference type="NCBI Taxonomy" id="637853"/>
    <lineage>
        <taxon>Eukaryota</taxon>
        <taxon>Metazoa</taxon>
        <taxon>Ecdysozoa</taxon>
        <taxon>Nematoda</taxon>
        <taxon>Chromadorea</taxon>
        <taxon>Rhabditida</taxon>
        <taxon>Spirurina</taxon>
        <taxon>Spiruromorpha</taxon>
        <taxon>Spiruroidea</taxon>
        <taxon>Gongylonematidae</taxon>
        <taxon>Gongylonema</taxon>
    </lineage>
</organism>
<dbReference type="AlphaFoldDB" id="A0A183ELN8"/>
<proteinExistence type="predicted"/>
<reference evidence="1" key="1">
    <citation type="submission" date="2016-06" db="UniProtKB">
        <authorList>
            <consortium name="WormBaseParasite"/>
        </authorList>
    </citation>
    <scope>IDENTIFICATION</scope>
</reference>
<name>A0A183ELN8_9BILA</name>
<sequence>LQRTSRDKKEDSELEEDKAYAAKLIRANRHFDELLHDLDDKTIKFKRHSATAADVQKILEDVWQEANKSIEKGGAIEKNGAEWNPFEIIFFYLQTQPEMFSRLLALHSSDKYDGE</sequence>
<dbReference type="WBParaSite" id="GPUH_0002190601-mRNA-1">
    <property type="protein sequence ID" value="GPUH_0002190601-mRNA-1"/>
    <property type="gene ID" value="GPUH_0002190601"/>
</dbReference>
<protein>
    <submittedName>
        <fullName evidence="1">HMG box domain-containing protein</fullName>
    </submittedName>
</protein>